<dbReference type="InterPro" id="IPR025332">
    <property type="entry name" value="DUF4238"/>
</dbReference>
<gene>
    <name evidence="1" type="ORF">GP486_001495</name>
</gene>
<reference evidence="1" key="1">
    <citation type="submission" date="2021-03" db="EMBL/GenBank/DDBJ databases">
        <title>Comparative genomics and phylogenomic investigation of the class Geoglossomycetes provide insights into ecological specialization and systematics.</title>
        <authorList>
            <person name="Melie T."/>
            <person name="Pirro S."/>
            <person name="Miller A.N."/>
            <person name="Quandt A."/>
        </authorList>
    </citation>
    <scope>NUCLEOTIDE SEQUENCE</scope>
    <source>
        <strain evidence="1">CAQ_001_2017</strain>
    </source>
</reference>
<proteinExistence type="predicted"/>
<comment type="caution">
    <text evidence="1">The sequence shown here is derived from an EMBL/GenBank/DDBJ whole genome shotgun (WGS) entry which is preliminary data.</text>
</comment>
<evidence type="ECO:0000313" key="1">
    <source>
        <dbReference type="EMBL" id="KAH0565111.1"/>
    </source>
</evidence>
<dbReference type="AlphaFoldDB" id="A0A9P8RSM4"/>
<dbReference type="EMBL" id="JAGHQM010000135">
    <property type="protein sequence ID" value="KAH0565111.1"/>
    <property type="molecule type" value="Genomic_DNA"/>
</dbReference>
<sequence length="678" mass="77898">MSSAAPTEPPSQYHHFIPRFILKNFSHPYNPPNAHHFATRGKRKRVGGYFVGEPMLHAINLAGAVAKITETPVAKTFGQTDFYRDFAHASDQHHIERQLSLLETQAGRVIGKIRKAFEAGQADIWVTRTDRDTLRKFLFIMKYRGSSFHMRYNHQHIDDYNECDKERMRRYMREKGFQKPIDVWFDNIKAILELELDTAFNWTDAIEKRIYPDDAKWFTNNMQGYYLALCTPNLPDDDNFLLTENAYSIHEGSNSYTIDPLTSEMILKCYTEAHIFAPISPRLIIVLRSALLPNHLEDANEKTRKWREKLMDLTTIQHNDPAEGITVLEDLPVMKAHNSYSKVENGRIVTLDGKPHYPRPGDKFCLRFFPISTDHVGKINAVMLQESQRISTITFNSPRVARRALEYYFSMSCHGGKIKGVSGAPDDPQLVCLKKLEQAARLLGSTTVAIYETLTPTEMGEEKMFEILGRRLEKSMPKDLNSRMGPYVNLGKSLPCTACSRIKSLLYTPPGGNPATLPKDMDQSSKMLNMRIKVDVWSQGLTQEVREEIREKVRDLFCGYMAPRRVYFYLKQIRVMKTVGPEVWRNRDVANFEGAEMSGMEDIVANASQLFRDAESLCQTMHQAALNEILLTENPDYGIRGQLTLDNEGGRRYQEEKYLVFGPLGRYTWCSSRFFALF</sequence>
<name>A0A9P8RSM4_9PEZI</name>
<accession>A0A9P8RSM4</accession>
<keyword evidence="2" id="KW-1185">Reference proteome</keyword>
<dbReference type="Proteomes" id="UP000750711">
    <property type="component" value="Unassembled WGS sequence"/>
</dbReference>
<organism evidence="1 2">
    <name type="scientific">Trichoglossum hirsutum</name>
    <dbReference type="NCBI Taxonomy" id="265104"/>
    <lineage>
        <taxon>Eukaryota</taxon>
        <taxon>Fungi</taxon>
        <taxon>Dikarya</taxon>
        <taxon>Ascomycota</taxon>
        <taxon>Pezizomycotina</taxon>
        <taxon>Geoglossomycetes</taxon>
        <taxon>Geoglossales</taxon>
        <taxon>Geoglossaceae</taxon>
        <taxon>Trichoglossum</taxon>
    </lineage>
</organism>
<dbReference type="Pfam" id="PF14022">
    <property type="entry name" value="DUF4238"/>
    <property type="match status" value="1"/>
</dbReference>
<evidence type="ECO:0000313" key="2">
    <source>
        <dbReference type="Proteomes" id="UP000750711"/>
    </source>
</evidence>
<protein>
    <submittedName>
        <fullName evidence="1">Uncharacterized protein</fullName>
    </submittedName>
</protein>